<reference evidence="2" key="1">
    <citation type="submission" date="2016-02" db="EMBL/GenBank/DDBJ databases">
        <authorList>
            <person name="Mitreva M."/>
            <person name="Pepin K.H."/>
            <person name="Mihindukulasuriya K.A."/>
            <person name="Fulton R."/>
            <person name="Fronick C."/>
            <person name="O'Laughlin M."/>
            <person name="Miner T."/>
            <person name="Herter B."/>
            <person name="Rosa B.A."/>
            <person name="Cordes M."/>
            <person name="Tomlinson C."/>
            <person name="Wollam A."/>
            <person name="Palsikar V.B."/>
            <person name="Mardis E.R."/>
            <person name="Wilson R.K."/>
        </authorList>
    </citation>
    <scope>NUCLEOTIDE SEQUENCE [LARGE SCALE GENOMIC DNA]</scope>
    <source>
        <strain evidence="2">DSM 22607</strain>
    </source>
</reference>
<proteinExistence type="predicted"/>
<evidence type="ECO:0000313" key="2">
    <source>
        <dbReference type="Proteomes" id="UP000070366"/>
    </source>
</evidence>
<dbReference type="STRING" id="626937.HMPREF3293_01718"/>
<sequence length="59" mass="6574">MCASISFRLTLFLVGWTLRVLFRFARQPPDGRNLPLASGPVKFSQIGLSMHRRKAGASL</sequence>
<name>A0A136Q4H9_9FIRM</name>
<dbReference type="AlphaFoldDB" id="A0A136Q4H9"/>
<gene>
    <name evidence="1" type="ORF">HMPREF3293_01718</name>
</gene>
<protein>
    <submittedName>
        <fullName evidence="1">Uncharacterized protein</fullName>
    </submittedName>
</protein>
<evidence type="ECO:0000313" key="1">
    <source>
        <dbReference type="EMBL" id="KXK65504.1"/>
    </source>
</evidence>
<dbReference type="EMBL" id="LSZW01000061">
    <property type="protein sequence ID" value="KXK65504.1"/>
    <property type="molecule type" value="Genomic_DNA"/>
</dbReference>
<comment type="caution">
    <text evidence="1">The sequence shown here is derived from an EMBL/GenBank/DDBJ whole genome shotgun (WGS) entry which is preliminary data.</text>
</comment>
<accession>A0A136Q4H9</accession>
<keyword evidence="2" id="KW-1185">Reference proteome</keyword>
<organism evidence="1 2">
    <name type="scientific">Christensenella minuta</name>
    <dbReference type="NCBI Taxonomy" id="626937"/>
    <lineage>
        <taxon>Bacteria</taxon>
        <taxon>Bacillati</taxon>
        <taxon>Bacillota</taxon>
        <taxon>Clostridia</taxon>
        <taxon>Christensenellales</taxon>
        <taxon>Christensenellaceae</taxon>
        <taxon>Christensenella</taxon>
    </lineage>
</organism>
<dbReference type="Proteomes" id="UP000070366">
    <property type="component" value="Unassembled WGS sequence"/>
</dbReference>